<evidence type="ECO:0000256" key="9">
    <source>
        <dbReference type="ARBA" id="ARBA00023136"/>
    </source>
</evidence>
<evidence type="ECO:0000256" key="2">
    <source>
        <dbReference type="ARBA" id="ARBA00022448"/>
    </source>
</evidence>
<feature type="transmembrane region" description="Helical" evidence="12">
    <location>
        <begin position="44"/>
        <end position="65"/>
    </location>
</feature>
<evidence type="ECO:0000256" key="11">
    <source>
        <dbReference type="SAM" id="MobiDB-lite"/>
    </source>
</evidence>
<feature type="transmembrane region" description="Helical" evidence="12">
    <location>
        <begin position="280"/>
        <end position="298"/>
    </location>
</feature>
<dbReference type="Pfam" id="PF00528">
    <property type="entry name" value="BPD_transp_1"/>
    <property type="match status" value="1"/>
</dbReference>
<feature type="region of interest" description="Disordered" evidence="11">
    <location>
        <begin position="1"/>
        <end position="21"/>
    </location>
</feature>
<dbReference type="InterPro" id="IPR050366">
    <property type="entry name" value="BP-dependent_transpt_permease"/>
</dbReference>
<dbReference type="GO" id="GO:0015833">
    <property type="term" value="P:peptide transport"/>
    <property type="evidence" value="ECO:0007669"/>
    <property type="project" value="UniProtKB-KW"/>
</dbReference>
<keyword evidence="7" id="KW-0653">Protein transport</keyword>
<accession>A0A6J7F5A8</accession>
<keyword evidence="9 12" id="KW-0472">Membrane</keyword>
<proteinExistence type="predicted"/>
<dbReference type="InterPro" id="IPR025966">
    <property type="entry name" value="OppC_N"/>
</dbReference>
<dbReference type="InterPro" id="IPR000515">
    <property type="entry name" value="MetI-like"/>
</dbReference>
<dbReference type="AlphaFoldDB" id="A0A6J7F5A8"/>
<evidence type="ECO:0000256" key="7">
    <source>
        <dbReference type="ARBA" id="ARBA00022927"/>
    </source>
</evidence>
<dbReference type="GO" id="GO:0015031">
    <property type="term" value="P:protein transport"/>
    <property type="evidence" value="ECO:0007669"/>
    <property type="project" value="UniProtKB-KW"/>
</dbReference>
<organism evidence="14">
    <name type="scientific">freshwater metagenome</name>
    <dbReference type="NCBI Taxonomy" id="449393"/>
    <lineage>
        <taxon>unclassified sequences</taxon>
        <taxon>metagenomes</taxon>
        <taxon>ecological metagenomes</taxon>
    </lineage>
</organism>
<feature type="domain" description="ABC transmembrane type-1" evidence="13">
    <location>
        <begin position="108"/>
        <end position="298"/>
    </location>
</feature>
<evidence type="ECO:0000256" key="12">
    <source>
        <dbReference type="SAM" id="Phobius"/>
    </source>
</evidence>
<reference evidence="14" key="1">
    <citation type="submission" date="2020-05" db="EMBL/GenBank/DDBJ databases">
        <authorList>
            <person name="Chiriac C."/>
            <person name="Salcher M."/>
            <person name="Ghai R."/>
            <person name="Kavagutti S V."/>
        </authorList>
    </citation>
    <scope>NUCLEOTIDE SEQUENCE</scope>
</reference>
<keyword evidence="6" id="KW-0571">Peptide transport</keyword>
<keyword evidence="8 12" id="KW-1133">Transmembrane helix</keyword>
<evidence type="ECO:0000256" key="1">
    <source>
        <dbReference type="ARBA" id="ARBA00004429"/>
    </source>
</evidence>
<dbReference type="GO" id="GO:0055085">
    <property type="term" value="P:transmembrane transport"/>
    <property type="evidence" value="ECO:0007669"/>
    <property type="project" value="InterPro"/>
</dbReference>
<keyword evidence="5 12" id="KW-0812">Transmembrane</keyword>
<evidence type="ECO:0000313" key="14">
    <source>
        <dbReference type="EMBL" id="CAB4890031.1"/>
    </source>
</evidence>
<evidence type="ECO:0000256" key="4">
    <source>
        <dbReference type="ARBA" id="ARBA00022519"/>
    </source>
</evidence>
<name>A0A6J7F5A8_9ZZZZ</name>
<dbReference type="PANTHER" id="PTHR43386:SF2">
    <property type="entry name" value="OLIGOPEPTIDE TRANSPORT SYSTEM PERMEASE PROTEIN OPPC"/>
    <property type="match status" value="1"/>
</dbReference>
<keyword evidence="2" id="KW-0813">Transport</keyword>
<evidence type="ECO:0000256" key="10">
    <source>
        <dbReference type="ARBA" id="ARBA00072251"/>
    </source>
</evidence>
<evidence type="ECO:0000256" key="8">
    <source>
        <dbReference type="ARBA" id="ARBA00022989"/>
    </source>
</evidence>
<evidence type="ECO:0000259" key="13">
    <source>
        <dbReference type="PROSITE" id="PS50928"/>
    </source>
</evidence>
<dbReference type="PANTHER" id="PTHR43386">
    <property type="entry name" value="OLIGOPEPTIDE TRANSPORT SYSTEM PERMEASE PROTEIN APPC"/>
    <property type="match status" value="1"/>
</dbReference>
<evidence type="ECO:0000256" key="5">
    <source>
        <dbReference type="ARBA" id="ARBA00022692"/>
    </source>
</evidence>
<keyword evidence="4" id="KW-0997">Cell inner membrane</keyword>
<gene>
    <name evidence="14" type="ORF">UFOPK3376_02751</name>
</gene>
<keyword evidence="3" id="KW-1003">Cell membrane</keyword>
<dbReference type="Gene3D" id="1.10.3720.10">
    <property type="entry name" value="MetI-like"/>
    <property type="match status" value="1"/>
</dbReference>
<feature type="transmembrane region" description="Helical" evidence="12">
    <location>
        <begin position="171"/>
        <end position="191"/>
    </location>
</feature>
<comment type="subcellular location">
    <subcellularLocation>
        <location evidence="1">Cell inner membrane</location>
        <topology evidence="1">Multi-pass membrane protein</topology>
    </subcellularLocation>
</comment>
<dbReference type="CDD" id="cd06261">
    <property type="entry name" value="TM_PBP2"/>
    <property type="match status" value="1"/>
</dbReference>
<sequence>MTAPRSDGAEPEAQQPGSVEREFTVQQRSQWKTIIRRFTHHKPAMISMVVFFLLMVFAFAGPLFWKYKYDQVLKKPLGGNKDWIRPSWEHPFGISKGYDVFAQVMRGTQYSIRIALVVTVVSVSIGVAVGAISGYFRGFTDSVLMRFTDLMLVIPYLAAVAALQRNVKGSTWLWLALFLAMFGWMGIARVIRGEFLSLREKEFVEAARSVGASAPRIIFKHILPNTLGPIIVNATLAVGGAVLAEAALSFLGLGVKPPDTSLGKIIEVGKSKATTYPNEFWWPVLMLCLISLTINFIGDGLRDAFDPKQNRVRA</sequence>
<dbReference type="EMBL" id="CAFBLP010000101">
    <property type="protein sequence ID" value="CAB4890031.1"/>
    <property type="molecule type" value="Genomic_DNA"/>
</dbReference>
<dbReference type="SUPFAM" id="SSF161098">
    <property type="entry name" value="MetI-like"/>
    <property type="match status" value="1"/>
</dbReference>
<dbReference type="Pfam" id="PF12911">
    <property type="entry name" value="OppC_N"/>
    <property type="match status" value="1"/>
</dbReference>
<evidence type="ECO:0000256" key="3">
    <source>
        <dbReference type="ARBA" id="ARBA00022475"/>
    </source>
</evidence>
<feature type="transmembrane region" description="Helical" evidence="12">
    <location>
        <begin position="143"/>
        <end position="165"/>
    </location>
</feature>
<feature type="transmembrane region" description="Helical" evidence="12">
    <location>
        <begin position="230"/>
        <end position="253"/>
    </location>
</feature>
<protein>
    <recommendedName>
        <fullName evidence="10">Oligopeptide transport system permease protein OppC</fullName>
    </recommendedName>
</protein>
<dbReference type="InterPro" id="IPR035906">
    <property type="entry name" value="MetI-like_sf"/>
</dbReference>
<feature type="transmembrane region" description="Helical" evidence="12">
    <location>
        <begin position="114"/>
        <end position="136"/>
    </location>
</feature>
<dbReference type="GO" id="GO:0005886">
    <property type="term" value="C:plasma membrane"/>
    <property type="evidence" value="ECO:0007669"/>
    <property type="project" value="UniProtKB-SubCell"/>
</dbReference>
<dbReference type="PROSITE" id="PS50928">
    <property type="entry name" value="ABC_TM1"/>
    <property type="match status" value="1"/>
</dbReference>
<evidence type="ECO:0000256" key="6">
    <source>
        <dbReference type="ARBA" id="ARBA00022856"/>
    </source>
</evidence>